<comment type="caution">
    <text evidence="4">The sequence shown here is derived from an EMBL/GenBank/DDBJ whole genome shotgun (WGS) entry which is preliminary data.</text>
</comment>
<dbReference type="AlphaFoldDB" id="A0A812DKD3"/>
<protein>
    <recommendedName>
        <fullName evidence="3">PLOD1-3-like GT domain-containing protein</fullName>
    </recommendedName>
</protein>
<evidence type="ECO:0000256" key="1">
    <source>
        <dbReference type="SAM" id="Phobius"/>
    </source>
</evidence>
<dbReference type="EMBL" id="CAHIKZ030003576">
    <property type="protein sequence ID" value="CAE1301930.1"/>
    <property type="molecule type" value="Genomic_DNA"/>
</dbReference>
<dbReference type="PANTHER" id="PTHR10730">
    <property type="entry name" value="PROCOLLAGEN-LYSINE,2-OXOGLUTARATE 5-DIOXYGENASE/GLYCOSYLTRANSFERASE 25 FAMILY MEMBER"/>
    <property type="match status" value="1"/>
</dbReference>
<feature type="domain" description="PLOD1-3-like GT" evidence="3">
    <location>
        <begin position="21"/>
        <end position="265"/>
    </location>
</feature>
<dbReference type="GO" id="GO:0008475">
    <property type="term" value="F:procollagen-lysine 5-dioxygenase activity"/>
    <property type="evidence" value="ECO:0007669"/>
    <property type="project" value="TreeGrafter"/>
</dbReference>
<dbReference type="Pfam" id="PF25342">
    <property type="entry name" value="GT_PLOD"/>
    <property type="match status" value="1"/>
</dbReference>
<reference evidence="4" key="1">
    <citation type="submission" date="2021-01" db="EMBL/GenBank/DDBJ databases">
        <authorList>
            <person name="Li R."/>
            <person name="Bekaert M."/>
        </authorList>
    </citation>
    <scope>NUCLEOTIDE SEQUENCE</scope>
    <source>
        <strain evidence="4">Farmed</strain>
    </source>
</reference>
<name>A0A812DKD3_ACAPH</name>
<keyword evidence="1" id="KW-1133">Transmembrane helix</keyword>
<keyword evidence="5" id="KW-1185">Reference proteome</keyword>
<keyword evidence="2" id="KW-0732">Signal</keyword>
<evidence type="ECO:0000313" key="5">
    <source>
        <dbReference type="Proteomes" id="UP000597762"/>
    </source>
</evidence>
<dbReference type="Proteomes" id="UP000597762">
    <property type="component" value="Unassembled WGS sequence"/>
</dbReference>
<evidence type="ECO:0000256" key="2">
    <source>
        <dbReference type="SAM" id="SignalP"/>
    </source>
</evidence>
<dbReference type="InterPro" id="IPR057589">
    <property type="entry name" value="GT_PLOD"/>
</dbReference>
<proteinExistence type="predicted"/>
<dbReference type="PANTHER" id="PTHR10730:SF45">
    <property type="entry name" value="PROCOLLAGEN-LYSINE,2-OXOGLUTARATE 5-DIOXYGENASE"/>
    <property type="match status" value="1"/>
</dbReference>
<gene>
    <name evidence="4" type="ORF">SPHA_54684</name>
</gene>
<feature type="signal peptide" evidence="2">
    <location>
        <begin position="1"/>
        <end position="21"/>
    </location>
</feature>
<feature type="chain" id="PRO_5032647275" description="PLOD1-3-like GT domain-containing protein" evidence="2">
    <location>
        <begin position="22"/>
        <end position="369"/>
    </location>
</feature>
<accession>A0A812DKD3</accession>
<keyword evidence="1" id="KW-0472">Membrane</keyword>
<evidence type="ECO:0000313" key="4">
    <source>
        <dbReference type="EMBL" id="CAE1301930.1"/>
    </source>
</evidence>
<keyword evidence="1" id="KW-0812">Transmembrane</keyword>
<sequence>MFGKLIPIFVILLLDICLVSAKELLVVTVATKETDGFRRFMNSAKKYDLPVLVVGMGEEWDGGDVARFAGGGHKLNLLKDALAKYADREDLVLLYTDSYDVVFTNGTTDIMIKYDNFNARVVFSAEGFCWPDHTLSKEYPTVGATEKRFLNSGGYIGVAKDIVEILNHRKVDNRDDDQLYFTKIFLDKALRLKWDIRLDTKSLIFQNLNGALGEVMLKFKGDRSFMYNVKTRQVSSLVHGNGPIKPEFNRIANYLADGWTKSSGCLSCNKNVLSLADTKLPDYPNVMIAIFVESSVPFIEEFFEKVYRMNYPTSNIDLFIHNSILIFFFSFIFFFPLFSFSLYFLFPFIFFFPLFSFPFSKRNEFLFSS</sequence>
<feature type="transmembrane region" description="Helical" evidence="1">
    <location>
        <begin position="324"/>
        <end position="352"/>
    </location>
</feature>
<dbReference type="OrthoDB" id="69177at2759"/>
<evidence type="ECO:0000259" key="3">
    <source>
        <dbReference type="Pfam" id="PF25342"/>
    </source>
</evidence>
<dbReference type="GO" id="GO:0005783">
    <property type="term" value="C:endoplasmic reticulum"/>
    <property type="evidence" value="ECO:0007669"/>
    <property type="project" value="TreeGrafter"/>
</dbReference>
<dbReference type="InterPro" id="IPR050757">
    <property type="entry name" value="Collagen_mod_GT25"/>
</dbReference>
<organism evidence="4 5">
    <name type="scientific">Acanthosepion pharaonis</name>
    <name type="common">Pharaoh cuttlefish</name>
    <name type="synonym">Sepia pharaonis</name>
    <dbReference type="NCBI Taxonomy" id="158019"/>
    <lineage>
        <taxon>Eukaryota</taxon>
        <taxon>Metazoa</taxon>
        <taxon>Spiralia</taxon>
        <taxon>Lophotrochozoa</taxon>
        <taxon>Mollusca</taxon>
        <taxon>Cephalopoda</taxon>
        <taxon>Coleoidea</taxon>
        <taxon>Decapodiformes</taxon>
        <taxon>Sepiida</taxon>
        <taxon>Sepiina</taxon>
        <taxon>Sepiidae</taxon>
        <taxon>Acanthosepion</taxon>
    </lineage>
</organism>